<evidence type="ECO:0000313" key="3">
    <source>
        <dbReference type="Proteomes" id="UP000037136"/>
    </source>
</evidence>
<gene>
    <name evidence="2" type="ORF">XA68_15938</name>
</gene>
<feature type="compositionally biased region" description="Basic residues" evidence="1">
    <location>
        <begin position="96"/>
        <end position="106"/>
    </location>
</feature>
<dbReference type="STRING" id="268505.A0A2A9P7I2"/>
<feature type="compositionally biased region" description="Basic and acidic residues" evidence="1">
    <location>
        <begin position="149"/>
        <end position="158"/>
    </location>
</feature>
<dbReference type="EMBL" id="LAZP02000501">
    <property type="protein sequence ID" value="PFH56830.1"/>
    <property type="molecule type" value="Genomic_DNA"/>
</dbReference>
<dbReference type="AlphaFoldDB" id="A0A2A9P7I2"/>
<protein>
    <submittedName>
        <fullName evidence="2">Uncharacterized protein</fullName>
    </submittedName>
</protein>
<feature type="region of interest" description="Disordered" evidence="1">
    <location>
        <begin position="147"/>
        <end position="194"/>
    </location>
</feature>
<evidence type="ECO:0000313" key="2">
    <source>
        <dbReference type="EMBL" id="PFH56830.1"/>
    </source>
</evidence>
<keyword evidence="3" id="KW-1185">Reference proteome</keyword>
<feature type="compositionally biased region" description="Polar residues" evidence="1">
    <location>
        <begin position="180"/>
        <end position="194"/>
    </location>
</feature>
<feature type="compositionally biased region" description="Basic residues" evidence="1">
    <location>
        <begin position="22"/>
        <end position="33"/>
    </location>
</feature>
<feature type="compositionally biased region" description="Low complexity" evidence="1">
    <location>
        <begin position="83"/>
        <end position="95"/>
    </location>
</feature>
<reference evidence="2 3" key="1">
    <citation type="journal article" date="2015" name="BMC Genomics">
        <title>Gene expression during zombie ant biting behavior reflects the complexity underlying fungal parasitic behavioral manipulation.</title>
        <authorList>
            <person name="de Bekker C."/>
            <person name="Ohm R.A."/>
            <person name="Loreto R.G."/>
            <person name="Sebastian A."/>
            <person name="Albert I."/>
            <person name="Merrow M."/>
            <person name="Brachmann A."/>
            <person name="Hughes D.P."/>
        </authorList>
    </citation>
    <scope>NUCLEOTIDE SEQUENCE [LARGE SCALE GENOMIC DNA]</scope>
    <source>
        <strain evidence="2 3">SC16a</strain>
    </source>
</reference>
<evidence type="ECO:0000256" key="1">
    <source>
        <dbReference type="SAM" id="MobiDB-lite"/>
    </source>
</evidence>
<comment type="caution">
    <text evidence="2">The sequence shown here is derived from an EMBL/GenBank/DDBJ whole genome shotgun (WGS) entry which is preliminary data.</text>
</comment>
<organism evidence="2 3">
    <name type="scientific">Ophiocordyceps unilateralis</name>
    <name type="common">Zombie-ant fungus</name>
    <name type="synonym">Torrubia unilateralis</name>
    <dbReference type="NCBI Taxonomy" id="268505"/>
    <lineage>
        <taxon>Eukaryota</taxon>
        <taxon>Fungi</taxon>
        <taxon>Dikarya</taxon>
        <taxon>Ascomycota</taxon>
        <taxon>Pezizomycotina</taxon>
        <taxon>Sordariomycetes</taxon>
        <taxon>Hypocreomycetidae</taxon>
        <taxon>Hypocreales</taxon>
        <taxon>Ophiocordycipitaceae</taxon>
        <taxon>Ophiocordyceps</taxon>
    </lineage>
</organism>
<accession>A0A2A9P7I2</accession>
<sequence length="194" mass="21279">MANKIFICRKGHSPGGGVKASRVTKPRATVKKGKFAESQVANSAIQKPAYPLTQHEFPLSNVRASPEEPPTIWSPIVRSLSQSATCSSSTASPSRSSRRSSGRKSTKINGKLYREEKDHLVVPPKPKHRYLSASGKILFDQRYAMVSQRADRQLRSNSDEGNEPAPGPLMVQEPPRQANGFEQATQSCPSVERP</sequence>
<proteinExistence type="predicted"/>
<name>A0A2A9P7I2_OPHUN</name>
<feature type="region of interest" description="Disordered" evidence="1">
    <location>
        <begin position="83"/>
        <end position="118"/>
    </location>
</feature>
<dbReference type="Proteomes" id="UP000037136">
    <property type="component" value="Unassembled WGS sequence"/>
</dbReference>
<reference evidence="2 3" key="2">
    <citation type="journal article" date="2017" name="Sci. Rep.">
        <title>Ant-infecting Ophiocordyceps genomes reveal a high diversity of potential behavioral manipulation genes and a possible major role for enterotoxins.</title>
        <authorList>
            <person name="de Bekker C."/>
            <person name="Ohm R.A."/>
            <person name="Evans H.C."/>
            <person name="Brachmann A."/>
            <person name="Hughes D.P."/>
        </authorList>
    </citation>
    <scope>NUCLEOTIDE SEQUENCE [LARGE SCALE GENOMIC DNA]</scope>
    <source>
        <strain evidence="2 3">SC16a</strain>
    </source>
</reference>
<feature type="region of interest" description="Disordered" evidence="1">
    <location>
        <begin position="9"/>
        <end position="35"/>
    </location>
</feature>